<dbReference type="InterPro" id="IPR055557">
    <property type="entry name" value="DUF7133"/>
</dbReference>
<dbReference type="GO" id="GO:0009055">
    <property type="term" value="F:electron transfer activity"/>
    <property type="evidence" value="ECO:0007669"/>
    <property type="project" value="InterPro"/>
</dbReference>
<reference evidence="9" key="2">
    <citation type="journal article" date="2024" name="Antonie Van Leeuwenhoek">
        <title>Roseihalotalea indica gen. nov., sp. nov., a halophilic Bacteroidetes from mesopelagic Southwest Indian Ocean with higher carbohydrate metabolic potential.</title>
        <authorList>
            <person name="Chen B."/>
            <person name="Zhang M."/>
            <person name="Lin D."/>
            <person name="Ye J."/>
            <person name="Tang K."/>
        </authorList>
    </citation>
    <scope>NUCLEOTIDE SEQUENCE</scope>
    <source>
        <strain evidence="9">TK19036</strain>
    </source>
</reference>
<dbReference type="PROSITE" id="PS51257">
    <property type="entry name" value="PROKAR_LIPOPROTEIN"/>
    <property type="match status" value="1"/>
</dbReference>
<evidence type="ECO:0000256" key="7">
    <source>
        <dbReference type="SAM" id="SignalP"/>
    </source>
</evidence>
<keyword evidence="3 6" id="KW-0479">Metal-binding</keyword>
<feature type="binding site" description="covalent" evidence="6">
    <location>
        <position position="235"/>
    </location>
    <ligand>
        <name>heme c</name>
        <dbReference type="ChEBI" id="CHEBI:61717"/>
    </ligand>
</feature>
<evidence type="ECO:0000256" key="1">
    <source>
        <dbReference type="ARBA" id="ARBA00022448"/>
    </source>
</evidence>
<dbReference type="Pfam" id="PF00034">
    <property type="entry name" value="Cytochrom_C"/>
    <property type="match status" value="1"/>
</dbReference>
<dbReference type="InterPro" id="IPR002324">
    <property type="entry name" value="Cyt_c_ID"/>
</dbReference>
<feature type="binding site" description="covalent" evidence="6">
    <location>
        <position position="284"/>
    </location>
    <ligand>
        <name>heme c</name>
        <dbReference type="ChEBI" id="CHEBI:61717"/>
    </ligand>
</feature>
<dbReference type="PRINTS" id="PR00606">
    <property type="entry name" value="CYTCHROMECID"/>
</dbReference>
<evidence type="ECO:0000259" key="8">
    <source>
        <dbReference type="PROSITE" id="PS51007"/>
    </source>
</evidence>
<evidence type="ECO:0000256" key="6">
    <source>
        <dbReference type="PIRSR" id="PIRSR602324-1"/>
    </source>
</evidence>
<feature type="domain" description="Cytochrome c" evidence="8">
    <location>
        <begin position="213"/>
        <end position="306"/>
    </location>
</feature>
<evidence type="ECO:0000256" key="5">
    <source>
        <dbReference type="ARBA" id="ARBA00023004"/>
    </source>
</evidence>
<gene>
    <name evidence="9" type="ORF">K4G66_27745</name>
</gene>
<reference evidence="9" key="1">
    <citation type="journal article" date="2023" name="Comput. Struct. Biotechnol. J.">
        <title>Discovery of a novel marine Bacteroidetes with a rich repertoire of carbohydrate-active enzymes.</title>
        <authorList>
            <person name="Chen B."/>
            <person name="Liu G."/>
            <person name="Chen Q."/>
            <person name="Wang H."/>
            <person name="Liu L."/>
            <person name="Tang K."/>
        </authorList>
    </citation>
    <scope>NUCLEOTIDE SEQUENCE</scope>
    <source>
        <strain evidence="9">TK19036</strain>
    </source>
</reference>
<feature type="signal peptide" evidence="7">
    <location>
        <begin position="1"/>
        <end position="25"/>
    </location>
</feature>
<dbReference type="Gene3D" id="1.10.760.10">
    <property type="entry name" value="Cytochrome c-like domain"/>
    <property type="match status" value="1"/>
</dbReference>
<dbReference type="GO" id="GO:0020037">
    <property type="term" value="F:heme binding"/>
    <property type="evidence" value="ECO:0007669"/>
    <property type="project" value="InterPro"/>
</dbReference>
<protein>
    <submittedName>
        <fullName evidence="9">C-type cytochrome</fullName>
    </submittedName>
</protein>
<comment type="PTM">
    <text evidence="6">Binds 1 heme c group covalently per subunit.</text>
</comment>
<sequence>MHNLSLKKLPLFAVTILLISLFCSCDSQETISIQRPADPWVFRSVLDKKPRMLTLALDSACYVAYDLTRCTLYKAWKGGISVEGAAFTEKKNVQPTTWGATYVSDSAQHYQWIVETDGKKELANAVHQGYVLQDNQIHLKYALVLPLGDTIHLEEQPEFIRDDDGQPGLQRIFTASNVPDGLTVALQSADTTYFLNPNASTEILTYYPSLPAQYPPKPQEGFDHRGRYWMEKSDCFTCHELDVKTVGPSLYQIAQRYPDNEETIDQLTQKVKEGGSGNWGATLMNPHPQLSDNEVKTMLQYILSLRVEEVSESSIKAQSTIAEDAISESKPGFGTALEGVHPSYDLSTLHSSNFQPKVGGLAFLPDGRLLVTTWDTVGGVYLLDGVETADTSKITVKRIASGLAEPLGIEVVDGEIYVLQKQELTHLIDRDGDEVIDEYRAVCSSWGVTGDFHEFSFGLVYQDGYFYATLSMAMRLMDGEQQQFDRGRTIKISPDGSFEWVNYGLRTPNGIGVNAENDIFVTDNQGQWLPANKLIHVKPGEYHGMAWGILDSMPDPPPMAQPAIWLPEDEIGNSPSEPVLMRDGPYQGQLLHGDVTHGGIKRDFLEKVEGEYQGAVFRFSQGFVAGVNRLCWGPDGALYVGEVGMVGGWSWHGNQFGLQRMEYNGKPTFEILAIRAKPQGFEVEFTEPLNADEIGELSASLLIQQWWYQPTENYGGPKMDLQTLTITKMDISADGTRLSLEIPDLKEEHVVYFRLPENLQSKRGQSLWSNEAWYTLNHIPGRASQTALHQGQ</sequence>
<dbReference type="InterPro" id="IPR009056">
    <property type="entry name" value="Cyt_c-like_dom"/>
</dbReference>
<dbReference type="SUPFAM" id="SSF63829">
    <property type="entry name" value="Calcium-dependent phosphotriesterase"/>
    <property type="match status" value="1"/>
</dbReference>
<keyword evidence="1" id="KW-0813">Transport</keyword>
<keyword evidence="2 6" id="KW-0349">Heme</keyword>
<proteinExistence type="predicted"/>
<dbReference type="Pfam" id="PF23500">
    <property type="entry name" value="DUF7133"/>
    <property type="match status" value="1"/>
</dbReference>
<name>A0AA49GRX9_9BACT</name>
<accession>A0AA49GRX9</accession>
<organism evidence="9">
    <name type="scientific">Roseihalotalea indica</name>
    <dbReference type="NCBI Taxonomy" id="2867963"/>
    <lineage>
        <taxon>Bacteria</taxon>
        <taxon>Pseudomonadati</taxon>
        <taxon>Bacteroidota</taxon>
        <taxon>Cytophagia</taxon>
        <taxon>Cytophagales</taxon>
        <taxon>Catalimonadaceae</taxon>
        <taxon>Roseihalotalea</taxon>
    </lineage>
</organism>
<feature type="binding site" description="covalent" evidence="6">
    <location>
        <position position="239"/>
    </location>
    <ligand>
        <name>heme c</name>
        <dbReference type="ChEBI" id="CHEBI:61717"/>
    </ligand>
</feature>
<dbReference type="PANTHER" id="PTHR33546">
    <property type="entry name" value="LARGE, MULTIFUNCTIONAL SECRETED PROTEIN-RELATED"/>
    <property type="match status" value="1"/>
</dbReference>
<keyword evidence="7" id="KW-0732">Signal</keyword>
<dbReference type="Gene3D" id="2.120.10.30">
    <property type="entry name" value="TolB, C-terminal domain"/>
    <property type="match status" value="1"/>
</dbReference>
<dbReference type="SUPFAM" id="SSF46626">
    <property type="entry name" value="Cytochrome c"/>
    <property type="match status" value="1"/>
</dbReference>
<evidence type="ECO:0000256" key="4">
    <source>
        <dbReference type="ARBA" id="ARBA00022982"/>
    </source>
</evidence>
<evidence type="ECO:0000256" key="3">
    <source>
        <dbReference type="ARBA" id="ARBA00022723"/>
    </source>
</evidence>
<evidence type="ECO:0000256" key="2">
    <source>
        <dbReference type="ARBA" id="ARBA00022617"/>
    </source>
</evidence>
<evidence type="ECO:0000313" key="9">
    <source>
        <dbReference type="EMBL" id="WKN36164.1"/>
    </source>
</evidence>
<feature type="chain" id="PRO_5041432838" evidence="7">
    <location>
        <begin position="26"/>
        <end position="792"/>
    </location>
</feature>
<dbReference type="AlphaFoldDB" id="A0AA49GRX9"/>
<dbReference type="PROSITE" id="PS51007">
    <property type="entry name" value="CYTC"/>
    <property type="match status" value="1"/>
</dbReference>
<keyword evidence="4" id="KW-0249">Electron transport</keyword>
<dbReference type="GO" id="GO:0005506">
    <property type="term" value="F:iron ion binding"/>
    <property type="evidence" value="ECO:0007669"/>
    <property type="project" value="InterPro"/>
</dbReference>
<dbReference type="InterPro" id="IPR036909">
    <property type="entry name" value="Cyt_c-like_dom_sf"/>
</dbReference>
<keyword evidence="5 6" id="KW-0408">Iron</keyword>
<dbReference type="PANTHER" id="PTHR33546:SF1">
    <property type="entry name" value="LARGE, MULTIFUNCTIONAL SECRETED PROTEIN"/>
    <property type="match status" value="1"/>
</dbReference>
<dbReference type="InterPro" id="IPR011042">
    <property type="entry name" value="6-blade_b-propeller_TolB-like"/>
</dbReference>
<dbReference type="EMBL" id="CP120682">
    <property type="protein sequence ID" value="WKN36164.1"/>
    <property type="molecule type" value="Genomic_DNA"/>
</dbReference>